<evidence type="ECO:0000313" key="3">
    <source>
        <dbReference type="Proteomes" id="UP001174691"/>
    </source>
</evidence>
<dbReference type="AlphaFoldDB" id="A0AA38RXM7"/>
<sequence>MAVPWPQVVLFGDSLFQASAQILDGFAFQAALQEHVNRRFDVVNRGLSGYNTSQALKALPRIFRPASADGPQIKYLLVLFGANDACVPLPTNDQHVPLDEFRRNLAGIITHPTILSHRPKILLVTPPPLDEIRITTLDLALGHPSATRRAKVSASYSQAVREIAAEHEDTVTLIDLWKGVMDRAVEKTLEFDPRGGKTLGDPDSGLRGYLEHLLPDGLHMSGESYRVFFELVKGHIGREWAGTAEEERVGYVLPDWRVAPKLEH</sequence>
<reference evidence="2" key="1">
    <citation type="submission" date="2022-07" db="EMBL/GenBank/DDBJ databases">
        <title>Fungi with potential for degradation of polypropylene.</title>
        <authorList>
            <person name="Gostincar C."/>
        </authorList>
    </citation>
    <scope>NUCLEOTIDE SEQUENCE</scope>
    <source>
        <strain evidence="2">EXF-13287</strain>
    </source>
</reference>
<gene>
    <name evidence="2" type="ORF">NKR19_g2573</name>
</gene>
<dbReference type="Proteomes" id="UP001174691">
    <property type="component" value="Unassembled WGS sequence"/>
</dbReference>
<dbReference type="Gene3D" id="3.40.50.1110">
    <property type="entry name" value="SGNH hydrolase"/>
    <property type="match status" value="1"/>
</dbReference>
<evidence type="ECO:0000259" key="1">
    <source>
        <dbReference type="Pfam" id="PF13472"/>
    </source>
</evidence>
<dbReference type="PANTHER" id="PTHR14209:SF19">
    <property type="entry name" value="ISOAMYL ACETATE-HYDROLYZING ESTERASE 1 HOMOLOG"/>
    <property type="match status" value="1"/>
</dbReference>
<comment type="caution">
    <text evidence="2">The sequence shown here is derived from an EMBL/GenBank/DDBJ whole genome shotgun (WGS) entry which is preliminary data.</text>
</comment>
<name>A0AA38RXM7_9PEZI</name>
<dbReference type="SUPFAM" id="SSF52266">
    <property type="entry name" value="SGNH hydrolase"/>
    <property type="match status" value="1"/>
</dbReference>
<feature type="domain" description="SGNH hydrolase-type esterase" evidence="1">
    <location>
        <begin position="10"/>
        <end position="226"/>
    </location>
</feature>
<dbReference type="InterPro" id="IPR013830">
    <property type="entry name" value="SGNH_hydro"/>
</dbReference>
<protein>
    <submittedName>
        <fullName evidence="2">GDSL Lipase/Acylhydrolase family protein</fullName>
    </submittedName>
</protein>
<dbReference type="Pfam" id="PF13472">
    <property type="entry name" value="Lipase_GDSL_2"/>
    <property type="match status" value="1"/>
</dbReference>
<keyword evidence="3" id="KW-1185">Reference proteome</keyword>
<organism evidence="2 3">
    <name type="scientific">Coniochaeta hoffmannii</name>
    <dbReference type="NCBI Taxonomy" id="91930"/>
    <lineage>
        <taxon>Eukaryota</taxon>
        <taxon>Fungi</taxon>
        <taxon>Dikarya</taxon>
        <taxon>Ascomycota</taxon>
        <taxon>Pezizomycotina</taxon>
        <taxon>Sordariomycetes</taxon>
        <taxon>Sordariomycetidae</taxon>
        <taxon>Coniochaetales</taxon>
        <taxon>Coniochaetaceae</taxon>
        <taxon>Coniochaeta</taxon>
    </lineage>
</organism>
<dbReference type="CDD" id="cd01838">
    <property type="entry name" value="Isoamyl_acetate_hydrolase_like"/>
    <property type="match status" value="1"/>
</dbReference>
<dbReference type="InterPro" id="IPR036514">
    <property type="entry name" value="SGNH_hydro_sf"/>
</dbReference>
<dbReference type="InterPro" id="IPR045136">
    <property type="entry name" value="Iah1-like"/>
</dbReference>
<dbReference type="EMBL" id="JANBVN010000026">
    <property type="protein sequence ID" value="KAJ9161145.1"/>
    <property type="molecule type" value="Genomic_DNA"/>
</dbReference>
<evidence type="ECO:0000313" key="2">
    <source>
        <dbReference type="EMBL" id="KAJ9161145.1"/>
    </source>
</evidence>
<accession>A0AA38RXM7</accession>
<dbReference type="PANTHER" id="PTHR14209">
    <property type="entry name" value="ISOAMYL ACETATE-HYDROLYZING ESTERASE 1"/>
    <property type="match status" value="1"/>
</dbReference>
<proteinExistence type="predicted"/>